<sequence length="396" mass="40181">MPALVGRAHVTGVFLDILGQHASLFRGQGGTRFHPLDDADPLVGVEVIQRGEAVAAGTVVGHQGGGVLPQLALIADELALVDPGGQLDLMPGEVGGAVGFALAGDQRFLGGIADQHAEDPFARCGVEHFAHAILLPAFDLHLGAAVFVGQHFHLGGGHQGAFVGLGGGIEEQWGGGDGVAGGDVGRSLGRSLRQLAGTGGSQAAHVRHDVGDTAVAVDTGLTLLDGDRVLGAGIGALGQNVHRLVAVAAAAGGGIVGFQLVPDGLGHPQFVGFILFRGIQRADRLVIDILHGADLGPQVGGGVARDVAVGALGADPLGVLEVDTALILGERSLHGVAGYAEFGGAGLVQHGHGDTQCRDTQQGPEQQEPEPGFSYQFSNHGGVFLRSIITYIVLVQ</sequence>
<evidence type="ECO:0000313" key="2">
    <source>
        <dbReference type="EMBL" id="VXA88889.1"/>
    </source>
</evidence>
<name>A0A653LBA1_AERVE</name>
<feature type="compositionally biased region" description="Low complexity" evidence="1">
    <location>
        <begin position="361"/>
        <end position="372"/>
    </location>
</feature>
<organism evidence="2 3">
    <name type="scientific">Aeromonas veronii</name>
    <dbReference type="NCBI Taxonomy" id="654"/>
    <lineage>
        <taxon>Bacteria</taxon>
        <taxon>Pseudomonadati</taxon>
        <taxon>Pseudomonadota</taxon>
        <taxon>Gammaproteobacteria</taxon>
        <taxon>Aeromonadales</taxon>
        <taxon>Aeromonadaceae</taxon>
        <taxon>Aeromonas</taxon>
    </lineage>
</organism>
<reference evidence="2 3" key="1">
    <citation type="submission" date="2019-10" db="EMBL/GenBank/DDBJ databases">
        <authorList>
            <person name="Karimi E."/>
        </authorList>
    </citation>
    <scope>NUCLEOTIDE SEQUENCE [LARGE SCALE GENOMIC DNA]</scope>
    <source>
        <strain evidence="2">Aeromonas sp. 8C</strain>
    </source>
</reference>
<evidence type="ECO:0000256" key="1">
    <source>
        <dbReference type="SAM" id="MobiDB-lite"/>
    </source>
</evidence>
<gene>
    <name evidence="2" type="ORF">AERO8C_70517</name>
</gene>
<accession>A0A653LBA1</accession>
<feature type="region of interest" description="Disordered" evidence="1">
    <location>
        <begin position="351"/>
        <end position="372"/>
    </location>
</feature>
<dbReference type="EMBL" id="CABWLC010000020">
    <property type="protein sequence ID" value="VXA88889.1"/>
    <property type="molecule type" value="Genomic_DNA"/>
</dbReference>
<dbReference type="Proteomes" id="UP000439123">
    <property type="component" value="Unassembled WGS sequence"/>
</dbReference>
<dbReference type="AlphaFoldDB" id="A0A653LBA1"/>
<protein>
    <submittedName>
        <fullName evidence="2">Uncharacterized protein</fullName>
    </submittedName>
</protein>
<evidence type="ECO:0000313" key="3">
    <source>
        <dbReference type="Proteomes" id="UP000439123"/>
    </source>
</evidence>
<proteinExistence type="predicted"/>